<reference evidence="4 5" key="1">
    <citation type="submission" date="2023-02" db="EMBL/GenBank/DDBJ databases">
        <title>LHISI_Scaffold_Assembly.</title>
        <authorList>
            <person name="Stuart O.P."/>
            <person name="Cleave R."/>
            <person name="Magrath M.J.L."/>
            <person name="Mikheyev A.S."/>
        </authorList>
    </citation>
    <scope>NUCLEOTIDE SEQUENCE [LARGE SCALE GENOMIC DNA]</scope>
    <source>
        <strain evidence="4">Daus_M_001</strain>
        <tissue evidence="4">Leg muscle</tissue>
    </source>
</reference>
<evidence type="ECO:0000256" key="1">
    <source>
        <dbReference type="ARBA" id="ARBA00022737"/>
    </source>
</evidence>
<evidence type="ECO:0000313" key="4">
    <source>
        <dbReference type="EMBL" id="KAJ8877971.1"/>
    </source>
</evidence>
<organism evidence="4 5">
    <name type="scientific">Dryococelus australis</name>
    <dbReference type="NCBI Taxonomy" id="614101"/>
    <lineage>
        <taxon>Eukaryota</taxon>
        <taxon>Metazoa</taxon>
        <taxon>Ecdysozoa</taxon>
        <taxon>Arthropoda</taxon>
        <taxon>Hexapoda</taxon>
        <taxon>Insecta</taxon>
        <taxon>Pterygota</taxon>
        <taxon>Neoptera</taxon>
        <taxon>Polyneoptera</taxon>
        <taxon>Phasmatodea</taxon>
        <taxon>Verophasmatodea</taxon>
        <taxon>Anareolatae</taxon>
        <taxon>Phasmatidae</taxon>
        <taxon>Eurycanthinae</taxon>
        <taxon>Dryococelus</taxon>
    </lineage>
</organism>
<dbReference type="SMART" id="SM00248">
    <property type="entry name" value="ANK"/>
    <property type="match status" value="3"/>
</dbReference>
<proteinExistence type="predicted"/>
<keyword evidence="5" id="KW-1185">Reference proteome</keyword>
<dbReference type="Proteomes" id="UP001159363">
    <property type="component" value="Chromosome 7"/>
</dbReference>
<gene>
    <name evidence="4" type="ORF">PR048_022434</name>
</gene>
<dbReference type="Gene3D" id="1.25.40.20">
    <property type="entry name" value="Ankyrin repeat-containing domain"/>
    <property type="match status" value="1"/>
</dbReference>
<feature type="repeat" description="ANK" evidence="3">
    <location>
        <begin position="114"/>
        <end position="146"/>
    </location>
</feature>
<dbReference type="SUPFAM" id="SSF48403">
    <property type="entry name" value="Ankyrin repeat"/>
    <property type="match status" value="1"/>
</dbReference>
<dbReference type="PROSITE" id="PS50297">
    <property type="entry name" value="ANK_REP_REGION"/>
    <property type="match status" value="3"/>
</dbReference>
<dbReference type="PANTHER" id="PTHR24173">
    <property type="entry name" value="ANKYRIN REPEAT CONTAINING"/>
    <property type="match status" value="1"/>
</dbReference>
<keyword evidence="2 3" id="KW-0040">ANK repeat</keyword>
<comment type="caution">
    <text evidence="4">The sequence shown here is derived from an EMBL/GenBank/DDBJ whole genome shotgun (WGS) entry which is preliminary data.</text>
</comment>
<evidence type="ECO:0000313" key="5">
    <source>
        <dbReference type="Proteomes" id="UP001159363"/>
    </source>
</evidence>
<keyword evidence="1" id="KW-0677">Repeat</keyword>
<sequence>MMDIAVGWWVFLKNSHILFSEASSYNSVSKYILESATLRDLITMNVEEFSWSRDWVALRRGLEAVLSNKSTVFKQLQHVKNNIHPLSTVGREGCNELAVLLMCAGLPSDTSDADGDGILHGAARSGHVYMAAALLDLGADIDARGSMGRSTPLIWATYSDHPETVRLLTERGAALNATNNEGNTALHIAARDGFLVTVKILVEAGANTRAIGKYNHTAFSLSKVKSYSAMITYLNKFPH</sequence>
<dbReference type="InterPro" id="IPR002110">
    <property type="entry name" value="Ankyrin_rpt"/>
</dbReference>
<evidence type="ECO:0000256" key="2">
    <source>
        <dbReference type="ARBA" id="ARBA00023043"/>
    </source>
</evidence>
<dbReference type="InterPro" id="IPR036770">
    <property type="entry name" value="Ankyrin_rpt-contain_sf"/>
</dbReference>
<name>A0ABQ9H186_9NEOP</name>
<feature type="repeat" description="ANK" evidence="3">
    <location>
        <begin position="181"/>
        <end position="213"/>
    </location>
</feature>
<dbReference type="PROSITE" id="PS50088">
    <property type="entry name" value="ANK_REPEAT"/>
    <property type="match status" value="3"/>
</dbReference>
<evidence type="ECO:0000256" key="3">
    <source>
        <dbReference type="PROSITE-ProRule" id="PRU00023"/>
    </source>
</evidence>
<dbReference type="Pfam" id="PF12796">
    <property type="entry name" value="Ank_2"/>
    <property type="match status" value="1"/>
</dbReference>
<accession>A0ABQ9H186</accession>
<dbReference type="Pfam" id="PF00023">
    <property type="entry name" value="Ank"/>
    <property type="match status" value="1"/>
</dbReference>
<protein>
    <submittedName>
        <fullName evidence="4">Uncharacterized protein</fullName>
    </submittedName>
</protein>
<feature type="repeat" description="ANK" evidence="3">
    <location>
        <begin position="148"/>
        <end position="180"/>
    </location>
</feature>
<dbReference type="EMBL" id="JARBHB010000008">
    <property type="protein sequence ID" value="KAJ8877971.1"/>
    <property type="molecule type" value="Genomic_DNA"/>
</dbReference>
<dbReference type="PANTHER" id="PTHR24173:SF74">
    <property type="entry name" value="ANKYRIN REPEAT DOMAIN-CONTAINING PROTEIN 16"/>
    <property type="match status" value="1"/>
</dbReference>